<feature type="domain" description="Tudor" evidence="1">
    <location>
        <begin position="17"/>
        <end position="131"/>
    </location>
</feature>
<dbReference type="PANTHER" id="PTHR16442">
    <property type="entry name" value="RING FINGER PROTEIN 17"/>
    <property type="match status" value="1"/>
</dbReference>
<dbReference type="Gene3D" id="2.40.50.90">
    <property type="match status" value="1"/>
</dbReference>
<reference evidence="2 3" key="1">
    <citation type="submission" date="2016-03" db="EMBL/GenBank/DDBJ databases">
        <title>Cyphomyrmex costatus WGS genome.</title>
        <authorList>
            <person name="Nygaard S."/>
            <person name="Hu H."/>
            <person name="Boomsma J."/>
            <person name="Zhang G."/>
        </authorList>
    </citation>
    <scope>NUCLEOTIDE SEQUENCE [LARGE SCALE GENOMIC DNA]</scope>
    <source>
        <strain evidence="2">MS0001</strain>
        <tissue evidence="2">Whole body</tissue>
    </source>
</reference>
<dbReference type="InterPro" id="IPR002999">
    <property type="entry name" value="Tudor"/>
</dbReference>
<dbReference type="SUPFAM" id="SSF63748">
    <property type="entry name" value="Tudor/PWWP/MBT"/>
    <property type="match status" value="1"/>
</dbReference>
<accession>A0A151IHV1</accession>
<evidence type="ECO:0000313" key="3">
    <source>
        <dbReference type="Proteomes" id="UP000078542"/>
    </source>
</evidence>
<protein>
    <recommendedName>
        <fullName evidence="1">Tudor domain-containing protein</fullName>
    </recommendedName>
</protein>
<sequence length="215" mass="24563">MEVECINTRLLARSPLAVKIVKVDSSSLFWAQLKTSNEDFQELLEDLTRRMTRKGHMLRLLPDHIIVGEAVAIREGRGWQRGVVTDVNGDWTVAVSLHDWGRSVERPCFEVYILEDRFRQMRWQGIPCGLAYTAPFSGSSWSRKAKDLTKFLINQQEGHISILGTVRDEGALVELKIRSGGNAREYHEINFKETLIKLGYAQHSDKLRTGSHPFI</sequence>
<dbReference type="Gene3D" id="2.30.30.140">
    <property type="match status" value="1"/>
</dbReference>
<name>A0A151IHV1_9HYME</name>
<keyword evidence="3" id="KW-1185">Reference proteome</keyword>
<evidence type="ECO:0000259" key="1">
    <source>
        <dbReference type="Pfam" id="PF00567"/>
    </source>
</evidence>
<dbReference type="InterPro" id="IPR035437">
    <property type="entry name" value="SNase_OB-fold_sf"/>
</dbReference>
<dbReference type="AlphaFoldDB" id="A0A151IHV1"/>
<dbReference type="GO" id="GO:0005737">
    <property type="term" value="C:cytoplasm"/>
    <property type="evidence" value="ECO:0007669"/>
    <property type="project" value="UniProtKB-ARBA"/>
</dbReference>
<evidence type="ECO:0000313" key="2">
    <source>
        <dbReference type="EMBL" id="KYN01416.1"/>
    </source>
</evidence>
<dbReference type="STRING" id="456900.A0A151IHV1"/>
<gene>
    <name evidence="2" type="ORF">ALC62_07792</name>
</gene>
<dbReference type="EMBL" id="KQ977607">
    <property type="protein sequence ID" value="KYN01416.1"/>
    <property type="molecule type" value="Genomic_DNA"/>
</dbReference>
<dbReference type="Pfam" id="PF00567">
    <property type="entry name" value="TUDOR"/>
    <property type="match status" value="1"/>
</dbReference>
<organism evidence="2 3">
    <name type="scientific">Cyphomyrmex costatus</name>
    <dbReference type="NCBI Taxonomy" id="456900"/>
    <lineage>
        <taxon>Eukaryota</taxon>
        <taxon>Metazoa</taxon>
        <taxon>Ecdysozoa</taxon>
        <taxon>Arthropoda</taxon>
        <taxon>Hexapoda</taxon>
        <taxon>Insecta</taxon>
        <taxon>Pterygota</taxon>
        <taxon>Neoptera</taxon>
        <taxon>Endopterygota</taxon>
        <taxon>Hymenoptera</taxon>
        <taxon>Apocrita</taxon>
        <taxon>Aculeata</taxon>
        <taxon>Formicoidea</taxon>
        <taxon>Formicidae</taxon>
        <taxon>Myrmicinae</taxon>
        <taxon>Cyphomyrmex</taxon>
    </lineage>
</organism>
<proteinExistence type="predicted"/>
<dbReference type="PANTHER" id="PTHR16442:SF1">
    <property type="entry name" value="RING FINGER PROTEIN 17"/>
    <property type="match status" value="1"/>
</dbReference>
<dbReference type="Proteomes" id="UP000078542">
    <property type="component" value="Unassembled WGS sequence"/>
</dbReference>